<evidence type="ECO:0000256" key="1">
    <source>
        <dbReference type="ARBA" id="ARBA00004651"/>
    </source>
</evidence>
<accession>A0A455U5W6</accession>
<evidence type="ECO:0000256" key="6">
    <source>
        <dbReference type="SAM" id="Phobius"/>
    </source>
</evidence>
<dbReference type="EMBL" id="AP019514">
    <property type="protein sequence ID" value="BBI60917.1"/>
    <property type="molecule type" value="Genomic_DNA"/>
</dbReference>
<dbReference type="Proteomes" id="UP000320231">
    <property type="component" value="Chromosome"/>
</dbReference>
<evidence type="ECO:0000256" key="2">
    <source>
        <dbReference type="ARBA" id="ARBA00022475"/>
    </source>
</evidence>
<proteinExistence type="predicted"/>
<keyword evidence="3 6" id="KW-0812">Transmembrane</keyword>
<keyword evidence="2" id="KW-1003">Cell membrane</keyword>
<dbReference type="KEGG" id="hsr:HSBAA_22230"/>
<evidence type="ECO:0000259" key="7">
    <source>
        <dbReference type="Pfam" id="PF02687"/>
    </source>
</evidence>
<evidence type="ECO:0000256" key="4">
    <source>
        <dbReference type="ARBA" id="ARBA00022989"/>
    </source>
</evidence>
<evidence type="ECO:0000256" key="5">
    <source>
        <dbReference type="ARBA" id="ARBA00023136"/>
    </source>
</evidence>
<organism evidence="8 9">
    <name type="scientific">Vreelandella sulfidaeris</name>
    <dbReference type="NCBI Taxonomy" id="115553"/>
    <lineage>
        <taxon>Bacteria</taxon>
        <taxon>Pseudomonadati</taxon>
        <taxon>Pseudomonadota</taxon>
        <taxon>Gammaproteobacteria</taxon>
        <taxon>Oceanospirillales</taxon>
        <taxon>Halomonadaceae</taxon>
        <taxon>Vreelandella</taxon>
    </lineage>
</organism>
<protein>
    <recommendedName>
        <fullName evidence="7">ABC3 transporter permease C-terminal domain-containing protein</fullName>
    </recommendedName>
</protein>
<feature type="transmembrane region" description="Helical" evidence="6">
    <location>
        <begin position="43"/>
        <end position="65"/>
    </location>
</feature>
<feature type="domain" description="ABC3 transporter permease C-terminal" evidence="7">
    <location>
        <begin position="3"/>
        <end position="98"/>
    </location>
</feature>
<sequence>MGLFIVQAALGLTLEQRLGMLRTLRVLGVSGRNLVLALSLELLLLGLVGALAGITSGVWLARLLLPDVAATLGSLYGAGVGQELNLPWHYWVGGLGLALEGCCWRAAACYGARPA</sequence>
<comment type="subcellular location">
    <subcellularLocation>
        <location evidence="1">Cell membrane</location>
        <topology evidence="1">Multi-pass membrane protein</topology>
    </subcellularLocation>
</comment>
<dbReference type="InterPro" id="IPR003838">
    <property type="entry name" value="ABC3_permease_C"/>
</dbReference>
<keyword evidence="5 6" id="KW-0472">Membrane</keyword>
<keyword evidence="4 6" id="KW-1133">Transmembrane helix</keyword>
<evidence type="ECO:0000313" key="9">
    <source>
        <dbReference type="Proteomes" id="UP000320231"/>
    </source>
</evidence>
<dbReference type="Pfam" id="PF02687">
    <property type="entry name" value="FtsX"/>
    <property type="match status" value="1"/>
</dbReference>
<reference evidence="8 9" key="1">
    <citation type="journal article" date="2019" name="Microbiol. Resour. Announc.">
        <title>Complete Genome Sequence of Halomonas sulfidaeris Strain Esulfide1 Isolated from a Metal Sulfide Rock at a Depth of 2,200 Meters, Obtained Using Nanopore Sequencing.</title>
        <authorList>
            <person name="Saito M."/>
            <person name="Nishigata A."/>
            <person name="Galipon J."/>
            <person name="Arakawa K."/>
        </authorList>
    </citation>
    <scope>NUCLEOTIDE SEQUENCE [LARGE SCALE GENOMIC DNA]</scope>
    <source>
        <strain evidence="8 9">ATCC BAA-803</strain>
    </source>
</reference>
<gene>
    <name evidence="8" type="ORF">HSBAA_22230</name>
</gene>
<evidence type="ECO:0000256" key="3">
    <source>
        <dbReference type="ARBA" id="ARBA00022692"/>
    </source>
</evidence>
<name>A0A455U5W6_9GAMM</name>
<dbReference type="GO" id="GO:0005886">
    <property type="term" value="C:plasma membrane"/>
    <property type="evidence" value="ECO:0007669"/>
    <property type="project" value="UniProtKB-SubCell"/>
</dbReference>
<evidence type="ECO:0000313" key="8">
    <source>
        <dbReference type="EMBL" id="BBI60917.1"/>
    </source>
</evidence>
<dbReference type="AlphaFoldDB" id="A0A455U5W6"/>